<keyword evidence="5" id="KW-0472">Membrane</keyword>
<evidence type="ECO:0000313" key="6">
    <source>
        <dbReference type="Ensembl" id="ENSEBUP00000026948.1"/>
    </source>
</evidence>
<keyword evidence="1 5" id="KW-0812">Transmembrane</keyword>
<dbReference type="Ensembl" id="ENSEBUT00000027524.1">
    <property type="protein sequence ID" value="ENSEBUP00000026948.1"/>
    <property type="gene ID" value="ENSEBUG00000016572.1"/>
</dbReference>
<comment type="similarity">
    <text evidence="4">Belongs to the iodothyronine deiodinase family.</text>
</comment>
<evidence type="ECO:0000256" key="1">
    <source>
        <dbReference type="ARBA" id="ARBA00022692"/>
    </source>
</evidence>
<feature type="transmembrane region" description="Helical" evidence="5">
    <location>
        <begin position="12"/>
        <end position="31"/>
    </location>
</feature>
<dbReference type="GeneTree" id="ENSGT00940000154482"/>
<evidence type="ECO:0000256" key="4">
    <source>
        <dbReference type="RuleBase" id="RU000676"/>
    </source>
</evidence>
<accession>A0A8C4RBI6</accession>
<dbReference type="GO" id="GO:0042446">
    <property type="term" value="P:hormone biosynthetic process"/>
    <property type="evidence" value="ECO:0007669"/>
    <property type="project" value="UniProtKB-KW"/>
</dbReference>
<keyword evidence="4" id="KW-0712">Selenocysteine</keyword>
<evidence type="ECO:0000256" key="2">
    <source>
        <dbReference type="ARBA" id="ARBA00022989"/>
    </source>
</evidence>
<evidence type="ECO:0000313" key="7">
    <source>
        <dbReference type="Proteomes" id="UP000694388"/>
    </source>
</evidence>
<dbReference type="GO" id="GO:0042403">
    <property type="term" value="P:thyroid hormone metabolic process"/>
    <property type="evidence" value="ECO:0007669"/>
    <property type="project" value="TreeGrafter"/>
</dbReference>
<dbReference type="InterPro" id="IPR000643">
    <property type="entry name" value="Iodothyronine_deiodinase"/>
</dbReference>
<sequence length="209" mass="23346">MCANVVLTLQILPWFFSNCIFLAIYDATTLVRRFAARLLLLEGRQETQATPRMLTKKGVRAVWRSYVLDLTKAQRRLLDFARAGRPLVINFGSFCRLADAFAARADFMVVYVAEAHPAEVWPAPGGLLVHSHQNLHERRSAAHMLLREAPLRSCRVVADAMDDNANLAYGVAFERLAVIQDGQIVFLGGKGPFSYRVSDIGSFLETFCA</sequence>
<reference evidence="6" key="1">
    <citation type="submission" date="2025-08" db="UniProtKB">
        <authorList>
            <consortium name="Ensembl"/>
        </authorList>
    </citation>
    <scope>IDENTIFICATION</scope>
</reference>
<organism evidence="6 7">
    <name type="scientific">Eptatretus burgeri</name>
    <name type="common">Inshore hagfish</name>
    <dbReference type="NCBI Taxonomy" id="7764"/>
    <lineage>
        <taxon>Eukaryota</taxon>
        <taxon>Metazoa</taxon>
        <taxon>Chordata</taxon>
        <taxon>Craniata</taxon>
        <taxon>Vertebrata</taxon>
        <taxon>Cyclostomata</taxon>
        <taxon>Myxini</taxon>
        <taxon>Myxiniformes</taxon>
        <taxon>Myxinidae</taxon>
        <taxon>Eptatretinae</taxon>
        <taxon>Eptatretus</taxon>
    </lineage>
</organism>
<dbReference type="GO" id="GO:0012505">
    <property type="term" value="C:endomembrane system"/>
    <property type="evidence" value="ECO:0007669"/>
    <property type="project" value="UniProtKB-SubCell"/>
</dbReference>
<dbReference type="PANTHER" id="PTHR11781">
    <property type="entry name" value="IODOTHYRONINE DEIODINASE"/>
    <property type="match status" value="1"/>
</dbReference>
<dbReference type="OMA" id="KSIWNSF"/>
<dbReference type="Pfam" id="PF00837">
    <property type="entry name" value="T4_deiodinase"/>
    <property type="match status" value="2"/>
</dbReference>
<keyword evidence="4" id="KW-0893">Thyroid hormones biosynthesis</keyword>
<proteinExistence type="inferred from homology"/>
<reference evidence="6" key="2">
    <citation type="submission" date="2025-09" db="UniProtKB">
        <authorList>
            <consortium name="Ensembl"/>
        </authorList>
    </citation>
    <scope>IDENTIFICATION</scope>
</reference>
<keyword evidence="7" id="KW-1185">Reference proteome</keyword>
<dbReference type="PANTHER" id="PTHR11781:SF20">
    <property type="entry name" value="TYPE II IODOTHYRONINE DEIODINASE"/>
    <property type="match status" value="1"/>
</dbReference>
<name>A0A8C4RBI6_EPTBU</name>
<keyword evidence="4" id="KW-0560">Oxidoreductase</keyword>
<dbReference type="Proteomes" id="UP000694388">
    <property type="component" value="Unplaced"/>
</dbReference>
<dbReference type="AlphaFoldDB" id="A0A8C4RBI6"/>
<comment type="subcellular location">
    <subcellularLocation>
        <location evidence="3">Endomembrane system</location>
        <topology evidence="3">Single-pass membrane protein</topology>
    </subcellularLocation>
</comment>
<comment type="function">
    <text evidence="4">Responsible for the deiodination of T4 (3,5,3',5'-tetraiodothyronine).</text>
</comment>
<keyword evidence="2 5" id="KW-1133">Transmembrane helix</keyword>
<evidence type="ECO:0000256" key="3">
    <source>
        <dbReference type="ARBA" id="ARBA00037847"/>
    </source>
</evidence>
<dbReference type="GO" id="GO:0004800">
    <property type="term" value="F:thyroxine 5'-deiodinase activity"/>
    <property type="evidence" value="ECO:0007669"/>
    <property type="project" value="InterPro"/>
</dbReference>
<evidence type="ECO:0000256" key="5">
    <source>
        <dbReference type="SAM" id="Phobius"/>
    </source>
</evidence>
<protein>
    <recommendedName>
        <fullName evidence="4">Iodothyronine deiodinase</fullName>
    </recommendedName>
</protein>
<dbReference type="Gene3D" id="3.40.30.10">
    <property type="entry name" value="Glutaredoxin"/>
    <property type="match status" value="1"/>
</dbReference>